<keyword evidence="7 10" id="KW-0560">Oxidoreductase</keyword>
<dbReference type="PROSITE" id="PS01087">
    <property type="entry name" value="RADICAL_ACTIVATING"/>
    <property type="match status" value="1"/>
</dbReference>
<keyword evidence="5 10" id="KW-0949">S-adenosyl-L-methionine</keyword>
<dbReference type="PANTHER" id="PTHR30352">
    <property type="entry name" value="PYRUVATE FORMATE-LYASE-ACTIVATING ENZYME"/>
    <property type="match status" value="1"/>
</dbReference>
<dbReference type="InterPro" id="IPR007197">
    <property type="entry name" value="rSAM"/>
</dbReference>
<name>A0ABT1RZI3_9FIRM</name>
<keyword evidence="6 10" id="KW-0479">Metal-binding</keyword>
<dbReference type="InterPro" id="IPR034457">
    <property type="entry name" value="Organic_radical-activating"/>
</dbReference>
<comment type="cofactor">
    <cofactor evidence="10">
        <name>[4Fe-4S] cluster</name>
        <dbReference type="ChEBI" id="CHEBI:49883"/>
    </cofactor>
    <text evidence="10">Binds 1 [4Fe-4S] cluster. The cluster is coordinated with 3 cysteines and an exchangeable S-adenosyl-L-methionine.</text>
</comment>
<keyword evidence="8 10" id="KW-0408">Iron</keyword>
<comment type="subcellular location">
    <subcellularLocation>
        <location evidence="10">Cytoplasm</location>
    </subcellularLocation>
</comment>
<comment type="caution">
    <text evidence="12">The sequence shown here is derived from an EMBL/GenBank/DDBJ whole genome shotgun (WGS) entry which is preliminary data.</text>
</comment>
<dbReference type="GeneID" id="90533778"/>
<evidence type="ECO:0000256" key="10">
    <source>
        <dbReference type="RuleBase" id="RU362053"/>
    </source>
</evidence>
<evidence type="ECO:0000259" key="11">
    <source>
        <dbReference type="PROSITE" id="PS51918"/>
    </source>
</evidence>
<dbReference type="Pfam" id="PF04055">
    <property type="entry name" value="Radical_SAM"/>
    <property type="match status" value="1"/>
</dbReference>
<dbReference type="SFLD" id="SFLDG01066">
    <property type="entry name" value="organic_radical-activating_enz"/>
    <property type="match status" value="1"/>
</dbReference>
<keyword evidence="9 10" id="KW-0411">Iron-sulfur</keyword>
<comment type="function">
    <text evidence="1 10">Activation of pyruvate formate-lyase under anaerobic conditions by generation of an organic free radical, using S-adenosylmethionine and reduced flavodoxin as cosubstrates to produce 5'-deoxy-adenosine.</text>
</comment>
<evidence type="ECO:0000313" key="12">
    <source>
        <dbReference type="EMBL" id="MCQ4840098.1"/>
    </source>
</evidence>
<dbReference type="SUPFAM" id="SSF102114">
    <property type="entry name" value="Radical SAM enzymes"/>
    <property type="match status" value="1"/>
</dbReference>
<protein>
    <recommendedName>
        <fullName evidence="3 10">Pyruvate formate-lyase-activating enzyme</fullName>
        <ecNumber evidence="10">1.97.1.4</ecNumber>
    </recommendedName>
</protein>
<keyword evidence="10" id="KW-0963">Cytoplasm</keyword>
<evidence type="ECO:0000256" key="5">
    <source>
        <dbReference type="ARBA" id="ARBA00022691"/>
    </source>
</evidence>
<feature type="domain" description="Radical SAM core" evidence="11">
    <location>
        <begin position="10"/>
        <end position="228"/>
    </location>
</feature>
<dbReference type="EC" id="1.97.1.4" evidence="10"/>
<dbReference type="RefSeq" id="WP_242871144.1">
    <property type="nucleotide sequence ID" value="NZ_CABKVV010000014.1"/>
</dbReference>
<evidence type="ECO:0000256" key="4">
    <source>
        <dbReference type="ARBA" id="ARBA00022485"/>
    </source>
</evidence>
<comment type="similarity">
    <text evidence="2 10">Belongs to the organic radical-activating enzymes family.</text>
</comment>
<dbReference type="CDD" id="cd01335">
    <property type="entry name" value="Radical_SAM"/>
    <property type="match status" value="1"/>
</dbReference>
<evidence type="ECO:0000313" key="13">
    <source>
        <dbReference type="Proteomes" id="UP001524473"/>
    </source>
</evidence>
<dbReference type="NCBIfam" id="TIGR02493">
    <property type="entry name" value="PFLA"/>
    <property type="match status" value="1"/>
</dbReference>
<evidence type="ECO:0000256" key="2">
    <source>
        <dbReference type="ARBA" id="ARBA00009777"/>
    </source>
</evidence>
<dbReference type="GO" id="GO:0043365">
    <property type="term" value="F:[formate-C-acetyltransferase]-activating enzyme activity"/>
    <property type="evidence" value="ECO:0007669"/>
    <property type="project" value="UniProtKB-EC"/>
</dbReference>
<dbReference type="Proteomes" id="UP001524473">
    <property type="component" value="Unassembled WGS sequence"/>
</dbReference>
<reference evidence="12 13" key="1">
    <citation type="submission" date="2022-06" db="EMBL/GenBank/DDBJ databases">
        <title>Isolation of gut microbiota from human fecal samples.</title>
        <authorList>
            <person name="Pamer E.G."/>
            <person name="Barat B."/>
            <person name="Waligurski E."/>
            <person name="Medina S."/>
            <person name="Paddock L."/>
            <person name="Mostad J."/>
        </authorList>
    </citation>
    <scope>NUCLEOTIDE SEQUENCE [LARGE SCALE GENOMIC DNA]</scope>
    <source>
        <strain evidence="12 13">DFI.9.73</strain>
    </source>
</reference>
<sequence length="228" mass="25541">MHSVQSLGAVDGPGLRYVVFLQGCPLRCAYCHNPDTWEYGAGEERGAEELVRQILRYRPYFGDKGGVTVSGGEPLAQPAFVEELFSRLRREGVHTALDTSGIGDPAAAERVLAHTDLTLLDLKFAAEEEYRRHCRGSLSAVLRFAALTAERNIPLWVRHVVVPGLNDTVEDMRRIRDMAEGFPNLKKLEWLPFHNLCLEKYQSMGIPFPLQGVPPMDADRLEELIAKL</sequence>
<dbReference type="InterPro" id="IPR013785">
    <property type="entry name" value="Aldolase_TIM"/>
</dbReference>
<dbReference type="PANTHER" id="PTHR30352:SF5">
    <property type="entry name" value="PYRUVATE FORMATE-LYASE 1-ACTIVATING ENZYME"/>
    <property type="match status" value="1"/>
</dbReference>
<accession>A0ABT1RZI3</accession>
<proteinExistence type="inferred from homology"/>
<keyword evidence="12" id="KW-0670">Pyruvate</keyword>
<evidence type="ECO:0000256" key="1">
    <source>
        <dbReference type="ARBA" id="ARBA00003141"/>
    </source>
</evidence>
<dbReference type="PROSITE" id="PS51918">
    <property type="entry name" value="RADICAL_SAM"/>
    <property type="match status" value="1"/>
</dbReference>
<dbReference type="InterPro" id="IPR012838">
    <property type="entry name" value="PFL1_activating"/>
</dbReference>
<comment type="catalytic activity">
    <reaction evidence="10">
        <text>glycyl-[formate C-acetyltransferase] + reduced [flavodoxin] + S-adenosyl-L-methionine = glycin-2-yl radical-[formate C-acetyltransferase] + semiquinone [flavodoxin] + 5'-deoxyadenosine + L-methionine + H(+)</text>
        <dbReference type="Rhea" id="RHEA:19225"/>
        <dbReference type="Rhea" id="RHEA-COMP:10622"/>
        <dbReference type="Rhea" id="RHEA-COMP:12190"/>
        <dbReference type="Rhea" id="RHEA-COMP:12191"/>
        <dbReference type="Rhea" id="RHEA-COMP:14480"/>
        <dbReference type="ChEBI" id="CHEBI:15378"/>
        <dbReference type="ChEBI" id="CHEBI:17319"/>
        <dbReference type="ChEBI" id="CHEBI:29947"/>
        <dbReference type="ChEBI" id="CHEBI:32722"/>
        <dbReference type="ChEBI" id="CHEBI:57618"/>
        <dbReference type="ChEBI" id="CHEBI:57844"/>
        <dbReference type="ChEBI" id="CHEBI:59789"/>
        <dbReference type="ChEBI" id="CHEBI:140311"/>
        <dbReference type="EC" id="1.97.1.4"/>
    </reaction>
</comment>
<evidence type="ECO:0000256" key="6">
    <source>
        <dbReference type="ARBA" id="ARBA00022723"/>
    </source>
</evidence>
<dbReference type="InterPro" id="IPR058240">
    <property type="entry name" value="rSAM_sf"/>
</dbReference>
<organism evidence="12 13">
    <name type="scientific">Neglectibacter timonensis</name>
    <dbReference type="NCBI Taxonomy" id="1776382"/>
    <lineage>
        <taxon>Bacteria</taxon>
        <taxon>Bacillati</taxon>
        <taxon>Bacillota</taxon>
        <taxon>Clostridia</taxon>
        <taxon>Eubacteriales</taxon>
        <taxon>Oscillospiraceae</taxon>
        <taxon>Neglectibacter</taxon>
    </lineage>
</organism>
<dbReference type="EMBL" id="JANFZH010000019">
    <property type="protein sequence ID" value="MCQ4840098.1"/>
    <property type="molecule type" value="Genomic_DNA"/>
</dbReference>
<dbReference type="InterPro" id="IPR001989">
    <property type="entry name" value="Radical_activat_CS"/>
</dbReference>
<evidence type="ECO:0000256" key="7">
    <source>
        <dbReference type="ARBA" id="ARBA00023002"/>
    </source>
</evidence>
<keyword evidence="13" id="KW-1185">Reference proteome</keyword>
<evidence type="ECO:0000256" key="8">
    <source>
        <dbReference type="ARBA" id="ARBA00023004"/>
    </source>
</evidence>
<evidence type="ECO:0000256" key="3">
    <source>
        <dbReference type="ARBA" id="ARBA00021356"/>
    </source>
</evidence>
<dbReference type="Gene3D" id="3.20.20.70">
    <property type="entry name" value="Aldolase class I"/>
    <property type="match status" value="1"/>
</dbReference>
<keyword evidence="4 10" id="KW-0004">4Fe-4S</keyword>
<evidence type="ECO:0000256" key="9">
    <source>
        <dbReference type="ARBA" id="ARBA00023014"/>
    </source>
</evidence>
<gene>
    <name evidence="12" type="primary">pflA</name>
    <name evidence="12" type="ORF">NE695_09245</name>
</gene>
<dbReference type="SFLD" id="SFLDS00029">
    <property type="entry name" value="Radical_SAM"/>
    <property type="match status" value="1"/>
</dbReference>